<feature type="compositionally biased region" description="Polar residues" evidence="1">
    <location>
        <begin position="334"/>
        <end position="344"/>
    </location>
</feature>
<organism evidence="4 5">
    <name type="scientific">Striga hermonthica</name>
    <name type="common">Purple witchweed</name>
    <name type="synonym">Buchnera hermonthica</name>
    <dbReference type="NCBI Taxonomy" id="68872"/>
    <lineage>
        <taxon>Eukaryota</taxon>
        <taxon>Viridiplantae</taxon>
        <taxon>Streptophyta</taxon>
        <taxon>Embryophyta</taxon>
        <taxon>Tracheophyta</taxon>
        <taxon>Spermatophyta</taxon>
        <taxon>Magnoliopsida</taxon>
        <taxon>eudicotyledons</taxon>
        <taxon>Gunneridae</taxon>
        <taxon>Pentapetalae</taxon>
        <taxon>asterids</taxon>
        <taxon>lamiids</taxon>
        <taxon>Lamiales</taxon>
        <taxon>Orobanchaceae</taxon>
        <taxon>Buchnereae</taxon>
        <taxon>Striga</taxon>
    </lineage>
</organism>
<dbReference type="PANTHER" id="PTHR47377">
    <property type="entry name" value="RHODANESE-LIKE DOMAIN-CONTAINING PROTEIN 4, CHLOROPLASTIC"/>
    <property type="match status" value="1"/>
</dbReference>
<evidence type="ECO:0000256" key="2">
    <source>
        <dbReference type="SAM" id="Phobius"/>
    </source>
</evidence>
<keyword evidence="5" id="KW-1185">Reference proteome</keyword>
<sequence>MESLSSCLSVSPPLLNPPKTPKSHLLLPNYNPKIISFRGSSPTNETQTLIHKSINISNPTGICPNYFQNYLSFLKPHQLFLKPHFSFPFFGLFSPFSCLASESAVLPDEGVSNRISLESVVVAVDNFFIRYPFFVATVTFVWLVVIPLTEEYMQKYKFISAINAFKKLQDDPACQLLDIRDGKSLAVLRSPNLKILRKSVARVEFREGDEDGFVKRVLKIFEEPSDTIVCILDNFDGNSFKAAELLVKNGFKEAYAIRGGILGQQGWQDIQETLLPPSVHIYPTKKSKKQKKLDTNGGMTTQQDGNDDAFSINKVLDAENTVNVNETESEDVTLSSPSVESNIGQRPLSPYPNYPDFRPPSSPTPSKPK</sequence>
<evidence type="ECO:0000256" key="1">
    <source>
        <dbReference type="SAM" id="MobiDB-lite"/>
    </source>
</evidence>
<keyword evidence="2" id="KW-0812">Transmembrane</keyword>
<gene>
    <name evidence="4" type="ORF">SHERM_28803</name>
</gene>
<feature type="transmembrane region" description="Helical" evidence="2">
    <location>
        <begin position="127"/>
        <end position="148"/>
    </location>
</feature>
<evidence type="ECO:0000313" key="5">
    <source>
        <dbReference type="Proteomes" id="UP001153555"/>
    </source>
</evidence>
<dbReference type="PROSITE" id="PS50206">
    <property type="entry name" value="RHODANESE_3"/>
    <property type="match status" value="1"/>
</dbReference>
<dbReference type="SUPFAM" id="SSF52821">
    <property type="entry name" value="Rhodanese/Cell cycle control phosphatase"/>
    <property type="match status" value="1"/>
</dbReference>
<keyword evidence="2" id="KW-0472">Membrane</keyword>
<feature type="region of interest" description="Disordered" evidence="1">
    <location>
        <begin position="324"/>
        <end position="369"/>
    </location>
</feature>
<dbReference type="PANTHER" id="PTHR47377:SF3">
    <property type="entry name" value="RHODANESE-LIKE DOMAIN-CONTAINING PROTEIN 4A, CHLOROPLASTIC"/>
    <property type="match status" value="1"/>
</dbReference>
<proteinExistence type="predicted"/>
<dbReference type="EMBL" id="CACSLK010027840">
    <property type="protein sequence ID" value="CAA0833544.1"/>
    <property type="molecule type" value="Genomic_DNA"/>
</dbReference>
<dbReference type="InterPro" id="IPR036873">
    <property type="entry name" value="Rhodanese-like_dom_sf"/>
</dbReference>
<dbReference type="InterPro" id="IPR001763">
    <property type="entry name" value="Rhodanese-like_dom"/>
</dbReference>
<feature type="region of interest" description="Disordered" evidence="1">
    <location>
        <begin position="285"/>
        <end position="308"/>
    </location>
</feature>
<evidence type="ECO:0000259" key="3">
    <source>
        <dbReference type="PROSITE" id="PS50206"/>
    </source>
</evidence>
<dbReference type="InterPro" id="IPR044240">
    <property type="entry name" value="STR4-like"/>
</dbReference>
<comment type="caution">
    <text evidence="4">The sequence shown here is derived from an EMBL/GenBank/DDBJ whole genome shotgun (WGS) entry which is preliminary data.</text>
</comment>
<protein>
    <submittedName>
        <fullName evidence="4">Rhodanese-like domain-containing protein 4A-chloroplastic</fullName>
    </submittedName>
</protein>
<evidence type="ECO:0000313" key="4">
    <source>
        <dbReference type="EMBL" id="CAA0833544.1"/>
    </source>
</evidence>
<accession>A0A9N7NMM6</accession>
<dbReference type="AlphaFoldDB" id="A0A9N7NMM6"/>
<dbReference type="Gene3D" id="3.40.250.10">
    <property type="entry name" value="Rhodanese-like domain"/>
    <property type="match status" value="1"/>
</dbReference>
<feature type="domain" description="Rhodanese" evidence="3">
    <location>
        <begin position="170"/>
        <end position="276"/>
    </location>
</feature>
<name>A0A9N7NMM6_STRHE</name>
<keyword evidence="2" id="KW-1133">Transmembrane helix</keyword>
<dbReference type="Proteomes" id="UP001153555">
    <property type="component" value="Unassembled WGS sequence"/>
</dbReference>
<reference evidence="4" key="1">
    <citation type="submission" date="2019-12" db="EMBL/GenBank/DDBJ databases">
        <authorList>
            <person name="Scholes J."/>
        </authorList>
    </citation>
    <scope>NUCLEOTIDE SEQUENCE</scope>
</reference>
<feature type="compositionally biased region" description="Pro residues" evidence="1">
    <location>
        <begin position="349"/>
        <end position="369"/>
    </location>
</feature>
<dbReference type="OrthoDB" id="1696354at2759"/>
<dbReference type="CDD" id="cd00158">
    <property type="entry name" value="RHOD"/>
    <property type="match status" value="1"/>
</dbReference>